<organism evidence="5 6">
    <name type="scientific">Aetokthonos hydrillicola Thurmond2011</name>
    <dbReference type="NCBI Taxonomy" id="2712845"/>
    <lineage>
        <taxon>Bacteria</taxon>
        <taxon>Bacillati</taxon>
        <taxon>Cyanobacteriota</taxon>
        <taxon>Cyanophyceae</taxon>
        <taxon>Nostocales</taxon>
        <taxon>Hapalosiphonaceae</taxon>
        <taxon>Aetokthonos</taxon>
    </lineage>
</organism>
<keyword evidence="3" id="KW-0808">Transferase</keyword>
<protein>
    <recommendedName>
        <fullName evidence="1">site-specific DNA-methyltransferase (adenine-specific)</fullName>
        <ecNumber evidence="1">2.1.1.72</ecNumber>
    </recommendedName>
</protein>
<dbReference type="PANTHER" id="PTHR33841">
    <property type="entry name" value="DNA METHYLTRANSFERASE YEEA-RELATED"/>
    <property type="match status" value="1"/>
</dbReference>
<sequence length="431" mass="49243">MERNAQLLGLSALTGVVVPSAFHANEGSTGIRQLYLKKMGLRCCYSFENKRKLFEIHASFKFATVVAQRGAITTQFPCAFYLHDDEWLFTENNEFKRLDYTLDLVEKTGGQHLGFIELRSSKDVQVAQQMFMKSFFFGEWTQKAGIRLQKSPAALDISKNSRQRFEDTKIYLKSDEDPRYPPALTKALSQRLLIIHEGKTFRDFSDVWEQRNRYVMPLSKATDLPEHLERAKSYQLAVRKIASSTNERTIISSTLPPGVAVTDSVLVDATILGSPNYRKLFLSAIANSFSFDWIARQYIAANVNLYILENLPLAHTQEIQLLLSHSALRLTCNHDGYEPLWGEQLGETWRDRQPPFTFPVLPTDDERWLVRAAIDAVVADAYGLNREQYAHVLSTFSHKSYPKAPQLCLACFDELQTIGLEAFTKKYDPYL</sequence>
<proteinExistence type="predicted"/>
<evidence type="ECO:0000256" key="1">
    <source>
        <dbReference type="ARBA" id="ARBA00011900"/>
    </source>
</evidence>
<name>A0AAP5IGQ8_9CYAN</name>
<comment type="caution">
    <text evidence="5">The sequence shown here is derived from an EMBL/GenBank/DDBJ whole genome shotgun (WGS) entry which is preliminary data.</text>
</comment>
<reference evidence="6" key="1">
    <citation type="journal article" date="2021" name="Science">
        <title>Hunting the eagle killer: A cyanobacterial neurotoxin causes vacuolar myelinopathy.</title>
        <authorList>
            <person name="Breinlinger S."/>
            <person name="Phillips T.J."/>
            <person name="Haram B.N."/>
            <person name="Mares J."/>
            <person name="Martinez Yerena J.A."/>
            <person name="Hrouzek P."/>
            <person name="Sobotka R."/>
            <person name="Henderson W.M."/>
            <person name="Schmieder P."/>
            <person name="Williams S.M."/>
            <person name="Lauderdale J.D."/>
            <person name="Wilde H.D."/>
            <person name="Gerrin W."/>
            <person name="Kust A."/>
            <person name="Washington J.W."/>
            <person name="Wagner C."/>
            <person name="Geier B."/>
            <person name="Liebeke M."/>
            <person name="Enke H."/>
            <person name="Niedermeyer T.H.J."/>
            <person name="Wilde S.B."/>
        </authorList>
    </citation>
    <scope>NUCLEOTIDE SEQUENCE [LARGE SCALE GENOMIC DNA]</scope>
    <source>
        <strain evidence="6">Thurmond2011</strain>
    </source>
</reference>
<dbReference type="GO" id="GO:0032259">
    <property type="term" value="P:methylation"/>
    <property type="evidence" value="ECO:0007669"/>
    <property type="project" value="UniProtKB-KW"/>
</dbReference>
<evidence type="ECO:0000256" key="2">
    <source>
        <dbReference type="ARBA" id="ARBA00022603"/>
    </source>
</evidence>
<accession>A0AAP5IGQ8</accession>
<evidence type="ECO:0000313" key="5">
    <source>
        <dbReference type="EMBL" id="MDR9900384.1"/>
    </source>
</evidence>
<dbReference type="GO" id="GO:0009007">
    <property type="term" value="F:site-specific DNA-methyltransferase (adenine-specific) activity"/>
    <property type="evidence" value="ECO:0007669"/>
    <property type="project" value="UniProtKB-EC"/>
</dbReference>
<dbReference type="Proteomes" id="UP000667802">
    <property type="component" value="Unassembled WGS sequence"/>
</dbReference>
<dbReference type="PANTHER" id="PTHR33841:SF1">
    <property type="entry name" value="DNA METHYLTRANSFERASE A"/>
    <property type="match status" value="1"/>
</dbReference>
<evidence type="ECO:0000313" key="6">
    <source>
        <dbReference type="Proteomes" id="UP000667802"/>
    </source>
</evidence>
<dbReference type="EMBL" id="JAALHA020000033">
    <property type="protein sequence ID" value="MDR9900384.1"/>
    <property type="molecule type" value="Genomic_DNA"/>
</dbReference>
<keyword evidence="6" id="KW-1185">Reference proteome</keyword>
<evidence type="ECO:0000256" key="3">
    <source>
        <dbReference type="ARBA" id="ARBA00022679"/>
    </source>
</evidence>
<dbReference type="InterPro" id="IPR050953">
    <property type="entry name" value="N4_N6_ade-DNA_methylase"/>
</dbReference>
<dbReference type="EC" id="2.1.1.72" evidence="1"/>
<dbReference type="RefSeq" id="WP_208341623.1">
    <property type="nucleotide sequence ID" value="NZ_CAWQFN010000924.1"/>
</dbReference>
<dbReference type="AlphaFoldDB" id="A0AAP5IGQ8"/>
<gene>
    <name evidence="5" type="ORF">G7B40_038425</name>
</gene>
<comment type="catalytic activity">
    <reaction evidence="4">
        <text>a 2'-deoxyadenosine in DNA + S-adenosyl-L-methionine = an N(6)-methyl-2'-deoxyadenosine in DNA + S-adenosyl-L-homocysteine + H(+)</text>
        <dbReference type="Rhea" id="RHEA:15197"/>
        <dbReference type="Rhea" id="RHEA-COMP:12418"/>
        <dbReference type="Rhea" id="RHEA-COMP:12419"/>
        <dbReference type="ChEBI" id="CHEBI:15378"/>
        <dbReference type="ChEBI" id="CHEBI:57856"/>
        <dbReference type="ChEBI" id="CHEBI:59789"/>
        <dbReference type="ChEBI" id="CHEBI:90615"/>
        <dbReference type="ChEBI" id="CHEBI:90616"/>
        <dbReference type="EC" id="2.1.1.72"/>
    </reaction>
</comment>
<evidence type="ECO:0000256" key="4">
    <source>
        <dbReference type="ARBA" id="ARBA00047942"/>
    </source>
</evidence>
<keyword evidence="2" id="KW-0489">Methyltransferase</keyword>